<evidence type="ECO:0000313" key="12">
    <source>
        <dbReference type="EMBL" id="KAK1877599.1"/>
    </source>
</evidence>
<feature type="compositionally biased region" description="Low complexity" evidence="9">
    <location>
        <begin position="1446"/>
        <end position="1456"/>
    </location>
</feature>
<feature type="region of interest" description="Disordered" evidence="9">
    <location>
        <begin position="1343"/>
        <end position="1399"/>
    </location>
</feature>
<dbReference type="PANTHER" id="PTHR24166:SF21">
    <property type="entry name" value="PROTEIN TANC2"/>
    <property type="match status" value="1"/>
</dbReference>
<evidence type="ECO:0000256" key="9">
    <source>
        <dbReference type="SAM" id="MobiDB-lite"/>
    </source>
</evidence>
<evidence type="ECO:0000256" key="2">
    <source>
        <dbReference type="ARBA" id="ARBA00022737"/>
    </source>
</evidence>
<keyword evidence="13" id="KW-1185">Reference proteome</keyword>
<evidence type="ECO:0000256" key="3">
    <source>
        <dbReference type="ARBA" id="ARBA00022803"/>
    </source>
</evidence>
<feature type="region of interest" description="Disordered" evidence="9">
    <location>
        <begin position="125"/>
        <end position="182"/>
    </location>
</feature>
<feature type="compositionally biased region" description="Low complexity" evidence="9">
    <location>
        <begin position="134"/>
        <end position="148"/>
    </location>
</feature>
<dbReference type="InterPro" id="IPR058018">
    <property type="entry name" value="AAA_lid_TANC1/2"/>
</dbReference>
<comment type="similarity">
    <text evidence="7">Belongs to the TANC family.</text>
</comment>
<feature type="region of interest" description="Disordered" evidence="9">
    <location>
        <begin position="1627"/>
        <end position="1695"/>
    </location>
</feature>
<evidence type="ECO:0000256" key="8">
    <source>
        <dbReference type="PROSITE-ProRule" id="PRU00023"/>
    </source>
</evidence>
<feature type="region of interest" description="Disordered" evidence="9">
    <location>
        <begin position="1297"/>
        <end position="1320"/>
    </location>
</feature>
<dbReference type="InterPro" id="IPR011990">
    <property type="entry name" value="TPR-like_helical_dom_sf"/>
</dbReference>
<dbReference type="InterPro" id="IPR002110">
    <property type="entry name" value="Ankyrin_rpt"/>
</dbReference>
<dbReference type="Proteomes" id="UP001228049">
    <property type="component" value="Unassembled WGS sequence"/>
</dbReference>
<evidence type="ECO:0000256" key="7">
    <source>
        <dbReference type="ARBA" id="ARBA00038259"/>
    </source>
</evidence>
<keyword evidence="1" id="KW-0597">Phosphoprotein</keyword>
<evidence type="ECO:0000313" key="13">
    <source>
        <dbReference type="Proteomes" id="UP001228049"/>
    </source>
</evidence>
<organism evidence="12 13">
    <name type="scientific">Dissostichus eleginoides</name>
    <name type="common">Patagonian toothfish</name>
    <name type="synonym">Dissostichus amissus</name>
    <dbReference type="NCBI Taxonomy" id="100907"/>
    <lineage>
        <taxon>Eukaryota</taxon>
        <taxon>Metazoa</taxon>
        <taxon>Chordata</taxon>
        <taxon>Craniata</taxon>
        <taxon>Vertebrata</taxon>
        <taxon>Euteleostomi</taxon>
        <taxon>Actinopterygii</taxon>
        <taxon>Neopterygii</taxon>
        <taxon>Teleostei</taxon>
        <taxon>Neoteleostei</taxon>
        <taxon>Acanthomorphata</taxon>
        <taxon>Eupercaria</taxon>
        <taxon>Perciformes</taxon>
        <taxon>Notothenioidei</taxon>
        <taxon>Nototheniidae</taxon>
        <taxon>Dissostichus</taxon>
    </lineage>
</organism>
<dbReference type="SMART" id="SM00248">
    <property type="entry name" value="ANK"/>
    <property type="match status" value="7"/>
</dbReference>
<feature type="region of interest" description="Disordered" evidence="9">
    <location>
        <begin position="1245"/>
        <end position="1275"/>
    </location>
</feature>
<keyword evidence="4" id="KW-0770">Synapse</keyword>
<dbReference type="PANTHER" id="PTHR24166">
    <property type="entry name" value="ROLLING PEBBLES, ISOFORM B"/>
    <property type="match status" value="1"/>
</dbReference>
<dbReference type="Gene3D" id="1.25.40.10">
    <property type="entry name" value="Tetratricopeptide repeat domain"/>
    <property type="match status" value="1"/>
</dbReference>
<proteinExistence type="inferred from homology"/>
<evidence type="ECO:0000259" key="10">
    <source>
        <dbReference type="Pfam" id="PF25520"/>
    </source>
</evidence>
<feature type="domain" description="TANC1/2-like winged helix" evidence="11">
    <location>
        <begin position="621"/>
        <end position="774"/>
    </location>
</feature>
<dbReference type="SMART" id="SM00028">
    <property type="entry name" value="TPR"/>
    <property type="match status" value="2"/>
</dbReference>
<evidence type="ECO:0000256" key="4">
    <source>
        <dbReference type="ARBA" id="ARBA00023018"/>
    </source>
</evidence>
<protein>
    <submittedName>
        <fullName evidence="12">Protein TANC2</fullName>
    </submittedName>
</protein>
<dbReference type="SUPFAM" id="SSF48403">
    <property type="entry name" value="Ankyrin repeat"/>
    <property type="match status" value="1"/>
</dbReference>
<feature type="repeat" description="ANK" evidence="8">
    <location>
        <begin position="1038"/>
        <end position="1070"/>
    </location>
</feature>
<feature type="domain" description="TANC1/2-like AAA+ ATPase lid" evidence="10">
    <location>
        <begin position="561"/>
        <end position="616"/>
    </location>
</feature>
<dbReference type="InterPro" id="IPR050889">
    <property type="entry name" value="Dendritic_Spine_Reg/Scaffold"/>
</dbReference>
<dbReference type="GO" id="GO:0043197">
    <property type="term" value="C:dendritic spine"/>
    <property type="evidence" value="ECO:0007669"/>
    <property type="project" value="TreeGrafter"/>
</dbReference>
<keyword evidence="3" id="KW-0802">TPR repeat</keyword>
<evidence type="ECO:0000256" key="5">
    <source>
        <dbReference type="ARBA" id="ARBA00023043"/>
    </source>
</evidence>
<evidence type="ECO:0000259" key="11">
    <source>
        <dbReference type="Pfam" id="PF25521"/>
    </source>
</evidence>
<feature type="compositionally biased region" description="Low complexity" evidence="9">
    <location>
        <begin position="297"/>
        <end position="306"/>
    </location>
</feature>
<keyword evidence="2" id="KW-0677">Repeat</keyword>
<name>A0AAD9B7K0_DISEL</name>
<comment type="caution">
    <text evidence="12">The sequence shown here is derived from an EMBL/GenBank/DDBJ whole genome shotgun (WGS) entry which is preliminary data.</text>
</comment>
<feature type="region of interest" description="Disordered" evidence="9">
    <location>
        <begin position="1412"/>
        <end position="1519"/>
    </location>
</feature>
<feature type="compositionally biased region" description="Polar residues" evidence="9">
    <location>
        <begin position="159"/>
        <end position="178"/>
    </location>
</feature>
<dbReference type="EMBL" id="JASDAP010000027">
    <property type="protein sequence ID" value="KAK1877599.1"/>
    <property type="molecule type" value="Genomic_DNA"/>
</dbReference>
<accession>A0AAD9B7K0</accession>
<dbReference type="Pfam" id="PF25520">
    <property type="entry name" value="AAA_lid_TANC1"/>
    <property type="match status" value="1"/>
</dbReference>
<sequence>MDCTAAVLKACSRSRRKWCFHVGCSTVTSSSCGGGSDDDVTAQRFLSHASSLLRQWLLHACCCPANQERADLCREWEDHPEGGSVGEGEEEQLGPPPSVDEAADALMTRLGFLLGRRWSVSQEKYRQEDEQRISPSSSLASSSSSPTSTLPPPAGGEGNNNKQASSLQASVTSPSSTLESRDSGIIATLTSYSADSAAERDQGPADVSCMEATGSRNDGFLYRVEENMAASTYSLNKLHPDRGSALSSGSTHSIPLYLMPRPNSVAATSSAHLEDLSYLDDPQRLVPSRTSLRMPRQDSGSRSQQDQRVRFTPSLNLKPLLFEVPSLSSDWLFSGREWLFQEVDACLRGSDSSGSRGVIIVGNMGFGKTAIIARLVALSCHGNRISPTGNQTLPKHMEMRRRQEEALRRLAGQVVSYHFCQADNCHTCLVPEFVHNLAAMLSSAPQLSAYQELLQQSPPLQSALSLRCCIQDPGGALQRGILQPLDTLYRERKLQVEGAGLIVLIDGLNEAEFHRPDYGDTLTSFLSRHIQKFPSWLKVVTTVRTGQQEITRSLPFHCISLDRMEENSAIDQDLQGYLLQRIHSSAEIQSNVSLSNNTALSKLISHLKALTEVYLLQLNMRFPTQSSFQRVQPLLNVAVSSLHPLTDQQLFEVVNASAVSGGLLSWGEFVQRMEQLNSFLLRRSDGSRMLNHSSFREWLMWREEGQDPRFLCEPRSGHTLLAFWLCRRGGKLTRQQTLELGHHILKAHIYKGLSKKLGVSSSVLQGLWMSYSTEGLSPALSSLRNLYTPNIKVSRLLVMGGADVDSRSDVLNSAPLLCVHAHLGHSDAVALLLDLGAQVDTQSHDGLTALGFAAAAGHMEIVTMLSQHNAKRGRIAVMRFLLCRTDWSCTSCCSQRGPSRRRALQHAMVSHLLDLPEEEEDKPEINTADSLMLLDQGASVEQSNKRGEKPLFSAVVELLLSRGVEVNSVDQQGRTPLMAAASEGHEDTAQLLLDQGASLDQADREGLTPLSWACLKGRLSLVRLLVGRGAATSHADRSGRTPLDLAAFRGDPEVVQLLVDHGASVEHVDCSGMRPLDRAVGCRNTSAVIALLRKGAKIGPATWAMATSKPDIMMVLLSKLIQEGDRLYKLGSVQEASLSYQAALQKFPCDDVKTFRQLRVCVLLNLSRCHRKMNDFGLAEEFSTRALELKAKSYEAFYARARAKRGRRQYHAALEDLIEASCLCPSNREIQRLLTRVKEECRQAAQQQDPHLSHGVYQQQDPQLPPSHGVYQQQDPQLPLSHGVYQQQDPQLPLSHGVYQQQQDPQLPPSHGVYQQQQDPQLPVSHGVYQQQDPQLPLSHGVYQLQDPQLPPSHGVYQQQQDPQLPPSHGVYQQQDPQLHPSHGVYQQQDPQPHPSHGVYQQNVARDSEFLQDPDRKWESEEEEEEEGSHNHPPTVVQSLDPHCRPGGPSPSSMSPTHLYRHHPSPTHQFSPPSSPMQESTPSFSGNGLTQHPQSGPHPSDQIQGHHQSNQRSFQHQNPAQNQWLQPTKAHVIRTSQPTSSANSGMVLGGSVYSQFGQLPQELAELGEGIYPLDMVQTGLSSGAYGRDGGGERSAGVNRFVPAHQFSRNQSKAAYYPMEVTELPPENLPPLHDYQYHHQGGYDAPSAPTLTPPPLLPPGHWFTPRAPASGSPVAASLTPASGPRPPPSTWTSLWI</sequence>
<feature type="compositionally biased region" description="Polar residues" evidence="9">
    <location>
        <begin position="1245"/>
        <end position="1262"/>
    </location>
</feature>
<reference evidence="12" key="1">
    <citation type="submission" date="2023-04" db="EMBL/GenBank/DDBJ databases">
        <title>Chromosome-level genome of Chaenocephalus aceratus.</title>
        <authorList>
            <person name="Park H."/>
        </authorList>
    </citation>
    <scope>NUCLEOTIDE SEQUENCE</scope>
    <source>
        <strain evidence="12">DE</strain>
        <tissue evidence="12">Muscle</tissue>
    </source>
</reference>
<feature type="repeat" description="ANK" evidence="8">
    <location>
        <begin position="1005"/>
        <end position="1037"/>
    </location>
</feature>
<dbReference type="Pfam" id="PF13637">
    <property type="entry name" value="Ank_4"/>
    <property type="match status" value="1"/>
</dbReference>
<evidence type="ECO:0000256" key="6">
    <source>
        <dbReference type="ARBA" id="ARBA00034110"/>
    </source>
</evidence>
<comment type="subcellular location">
    <subcellularLocation>
        <location evidence="6">Postsynapse</location>
    </subcellularLocation>
</comment>
<feature type="compositionally biased region" description="Polar residues" evidence="9">
    <location>
        <begin position="1466"/>
        <end position="1494"/>
    </location>
</feature>
<feature type="region of interest" description="Disordered" evidence="9">
    <location>
        <begin position="78"/>
        <end position="100"/>
    </location>
</feature>
<keyword evidence="5 8" id="KW-0040">ANK repeat</keyword>
<dbReference type="GO" id="GO:0061001">
    <property type="term" value="P:regulation of dendritic spine morphogenesis"/>
    <property type="evidence" value="ECO:0007669"/>
    <property type="project" value="TreeGrafter"/>
</dbReference>
<dbReference type="InterPro" id="IPR019734">
    <property type="entry name" value="TPR_rpt"/>
</dbReference>
<feature type="compositionally biased region" description="Polar residues" evidence="9">
    <location>
        <begin position="1501"/>
        <end position="1519"/>
    </location>
</feature>
<dbReference type="PRINTS" id="PR01415">
    <property type="entry name" value="ANKYRIN"/>
</dbReference>
<dbReference type="InterPro" id="IPR058056">
    <property type="entry name" value="WH_TANC1/2"/>
</dbReference>
<dbReference type="PROSITE" id="PS50297">
    <property type="entry name" value="ANK_REP_REGION"/>
    <property type="match status" value="3"/>
</dbReference>
<dbReference type="InterPro" id="IPR036770">
    <property type="entry name" value="Ankyrin_rpt-contain_sf"/>
</dbReference>
<feature type="region of interest" description="Disordered" evidence="9">
    <location>
        <begin position="287"/>
        <end position="308"/>
    </location>
</feature>
<dbReference type="Pfam" id="PF25521">
    <property type="entry name" value="WHD_TANC1"/>
    <property type="match status" value="1"/>
</dbReference>
<dbReference type="Gene3D" id="1.25.40.20">
    <property type="entry name" value="Ankyrin repeat-containing domain"/>
    <property type="match status" value="2"/>
</dbReference>
<dbReference type="Pfam" id="PF12796">
    <property type="entry name" value="Ank_2"/>
    <property type="match status" value="2"/>
</dbReference>
<gene>
    <name evidence="12" type="ORF">KUDE01_002908</name>
</gene>
<dbReference type="PROSITE" id="PS50088">
    <property type="entry name" value="ANK_REPEAT"/>
    <property type="match status" value="3"/>
</dbReference>
<evidence type="ECO:0000256" key="1">
    <source>
        <dbReference type="ARBA" id="ARBA00022553"/>
    </source>
</evidence>
<feature type="repeat" description="ANK" evidence="8">
    <location>
        <begin position="972"/>
        <end position="1004"/>
    </location>
</feature>
<dbReference type="SUPFAM" id="SSF48452">
    <property type="entry name" value="TPR-like"/>
    <property type="match status" value="1"/>
</dbReference>